<dbReference type="InterPro" id="IPR012677">
    <property type="entry name" value="Nucleotide-bd_a/b_plait_sf"/>
</dbReference>
<dbReference type="HAMAP" id="MF_01369_B">
    <property type="entry name" value="Ribosomal_uL23_B"/>
    <property type="match status" value="1"/>
</dbReference>
<keyword evidence="9" id="KW-1185">Reference proteome</keyword>
<dbReference type="Gene3D" id="3.30.70.330">
    <property type="match status" value="1"/>
</dbReference>
<dbReference type="InterPro" id="IPR012678">
    <property type="entry name" value="Ribosomal_uL23/eL15/eS24_sf"/>
</dbReference>
<evidence type="ECO:0000256" key="5">
    <source>
        <dbReference type="ARBA" id="ARBA00023274"/>
    </source>
</evidence>
<evidence type="ECO:0000256" key="3">
    <source>
        <dbReference type="ARBA" id="ARBA00022884"/>
    </source>
</evidence>
<evidence type="ECO:0000256" key="7">
    <source>
        <dbReference type="RuleBase" id="RU003934"/>
    </source>
</evidence>
<dbReference type="RefSeq" id="WP_154527938.1">
    <property type="nucleotide sequence ID" value="NZ_VUNH01000002.1"/>
</dbReference>
<evidence type="ECO:0000313" key="9">
    <source>
        <dbReference type="Proteomes" id="UP000473699"/>
    </source>
</evidence>
<keyword evidence="2 6" id="KW-0699">rRNA-binding</keyword>
<dbReference type="Proteomes" id="UP000473699">
    <property type="component" value="Unassembled WGS sequence"/>
</dbReference>
<dbReference type="InterPro" id="IPR001014">
    <property type="entry name" value="Ribosomal_uL23_CS"/>
</dbReference>
<dbReference type="NCBIfam" id="NF004363">
    <property type="entry name" value="PRK05738.2-4"/>
    <property type="match status" value="1"/>
</dbReference>
<organism evidence="8 9">
    <name type="scientific">Pyramidobacter porci</name>
    <dbReference type="NCBI Taxonomy" id="2605789"/>
    <lineage>
        <taxon>Bacteria</taxon>
        <taxon>Thermotogati</taxon>
        <taxon>Synergistota</taxon>
        <taxon>Synergistia</taxon>
        <taxon>Synergistales</taxon>
        <taxon>Dethiosulfovibrionaceae</taxon>
        <taxon>Pyramidobacter</taxon>
    </lineage>
</organism>
<evidence type="ECO:0000256" key="2">
    <source>
        <dbReference type="ARBA" id="ARBA00022730"/>
    </source>
</evidence>
<keyword evidence="4 6" id="KW-0689">Ribosomal protein</keyword>
<evidence type="ECO:0000256" key="6">
    <source>
        <dbReference type="HAMAP-Rule" id="MF_01369"/>
    </source>
</evidence>
<dbReference type="GO" id="GO:0019843">
    <property type="term" value="F:rRNA binding"/>
    <property type="evidence" value="ECO:0007669"/>
    <property type="project" value="UniProtKB-UniRule"/>
</dbReference>
<dbReference type="InterPro" id="IPR013025">
    <property type="entry name" value="Ribosomal_uL23-like"/>
</dbReference>
<proteinExistence type="inferred from homology"/>
<comment type="caution">
    <text evidence="8">The sequence shown here is derived from an EMBL/GenBank/DDBJ whole genome shotgun (WGS) entry which is preliminary data.</text>
</comment>
<gene>
    <name evidence="6" type="primary">rplW</name>
    <name evidence="8" type="ORF">FYJ74_01880</name>
</gene>
<keyword evidence="5 6" id="KW-0687">Ribonucleoprotein</keyword>
<dbReference type="SUPFAM" id="SSF54189">
    <property type="entry name" value="Ribosomal proteins S24e, L23 and L15e"/>
    <property type="match status" value="1"/>
</dbReference>
<dbReference type="GO" id="GO:0005840">
    <property type="term" value="C:ribosome"/>
    <property type="evidence" value="ECO:0007669"/>
    <property type="project" value="UniProtKB-KW"/>
</dbReference>
<dbReference type="Pfam" id="PF00276">
    <property type="entry name" value="Ribosomal_L23"/>
    <property type="match status" value="1"/>
</dbReference>
<protein>
    <recommendedName>
        <fullName evidence="6">Large ribosomal subunit protein uL23</fullName>
    </recommendedName>
</protein>
<dbReference type="GO" id="GO:0006412">
    <property type="term" value="P:translation"/>
    <property type="evidence" value="ECO:0007669"/>
    <property type="project" value="UniProtKB-UniRule"/>
</dbReference>
<sequence>MNLVAHDIIIRPVVTEKSSRLMEMNKYTFEVHPMANKIEIRKAVEVVFKVKVKSVHTVKVHSKPKRMGAFLGKSRAWKKAIITLADGERIQFFEGAGA</sequence>
<evidence type="ECO:0000256" key="1">
    <source>
        <dbReference type="ARBA" id="ARBA00006700"/>
    </source>
</evidence>
<dbReference type="PROSITE" id="PS00050">
    <property type="entry name" value="RIBOSOMAL_L23"/>
    <property type="match status" value="1"/>
</dbReference>
<dbReference type="GO" id="GO:0003735">
    <property type="term" value="F:structural constituent of ribosome"/>
    <property type="evidence" value="ECO:0007669"/>
    <property type="project" value="InterPro"/>
</dbReference>
<dbReference type="GO" id="GO:1990904">
    <property type="term" value="C:ribonucleoprotein complex"/>
    <property type="evidence" value="ECO:0007669"/>
    <property type="project" value="UniProtKB-KW"/>
</dbReference>
<dbReference type="AlphaFoldDB" id="A0A6L5Y9C3"/>
<comment type="function">
    <text evidence="6">One of the early assembly proteins it binds 23S rRNA. One of the proteins that surrounds the polypeptide exit tunnel on the outside of the ribosome. Forms the main docking site for trigger factor binding to the ribosome.</text>
</comment>
<comment type="subunit">
    <text evidence="6">Part of the 50S ribosomal subunit. Contacts protein L29, and trigger factor when it is bound to the ribosome.</text>
</comment>
<keyword evidence="3 6" id="KW-0694">RNA-binding</keyword>
<accession>A0A6L5Y9C3</accession>
<dbReference type="FunFam" id="3.30.70.330:FF:000001">
    <property type="entry name" value="50S ribosomal protein L23"/>
    <property type="match status" value="1"/>
</dbReference>
<dbReference type="EMBL" id="VUNH01000002">
    <property type="protein sequence ID" value="MST54801.1"/>
    <property type="molecule type" value="Genomic_DNA"/>
</dbReference>
<dbReference type="PANTHER" id="PTHR11620">
    <property type="entry name" value="60S RIBOSOMAL PROTEIN L23A"/>
    <property type="match status" value="1"/>
</dbReference>
<reference evidence="8 9" key="1">
    <citation type="submission" date="2019-08" db="EMBL/GenBank/DDBJ databases">
        <title>In-depth cultivation of the pig gut microbiome towards novel bacterial diversity and tailored functional studies.</title>
        <authorList>
            <person name="Wylensek D."/>
            <person name="Hitch T.C.A."/>
            <person name="Clavel T."/>
        </authorList>
    </citation>
    <scope>NUCLEOTIDE SEQUENCE [LARGE SCALE GENOMIC DNA]</scope>
    <source>
        <strain evidence="8 9">SM-530-WT-4B</strain>
    </source>
</reference>
<evidence type="ECO:0000256" key="4">
    <source>
        <dbReference type="ARBA" id="ARBA00022980"/>
    </source>
</evidence>
<evidence type="ECO:0000313" key="8">
    <source>
        <dbReference type="EMBL" id="MST54801.1"/>
    </source>
</evidence>
<name>A0A6L5Y9C3_9BACT</name>
<comment type="similarity">
    <text evidence="1 6 7">Belongs to the universal ribosomal protein uL23 family.</text>
</comment>